<evidence type="ECO:0000313" key="3">
    <source>
        <dbReference type="Proteomes" id="UP000299102"/>
    </source>
</evidence>
<comment type="caution">
    <text evidence="2">The sequence shown here is derived from an EMBL/GenBank/DDBJ whole genome shotgun (WGS) entry which is preliminary data.</text>
</comment>
<keyword evidence="3" id="KW-1185">Reference proteome</keyword>
<reference evidence="2 3" key="1">
    <citation type="journal article" date="2019" name="Commun. Biol.">
        <title>The bagworm genome reveals a unique fibroin gene that provides high tensile strength.</title>
        <authorList>
            <person name="Kono N."/>
            <person name="Nakamura H."/>
            <person name="Ohtoshi R."/>
            <person name="Tomita M."/>
            <person name="Numata K."/>
            <person name="Arakawa K."/>
        </authorList>
    </citation>
    <scope>NUCLEOTIDE SEQUENCE [LARGE SCALE GENOMIC DNA]</scope>
</reference>
<dbReference type="Proteomes" id="UP000299102">
    <property type="component" value="Unassembled WGS sequence"/>
</dbReference>
<dbReference type="EMBL" id="BGZK01000369">
    <property type="protein sequence ID" value="GBP39637.1"/>
    <property type="molecule type" value="Genomic_DNA"/>
</dbReference>
<name>A0A4C1VMQ5_EUMVA</name>
<feature type="region of interest" description="Disordered" evidence="1">
    <location>
        <begin position="46"/>
        <end position="75"/>
    </location>
</feature>
<evidence type="ECO:0000313" key="2">
    <source>
        <dbReference type="EMBL" id="GBP39637.1"/>
    </source>
</evidence>
<accession>A0A4C1VMQ5</accession>
<sequence>MNIILAECSARAALRRPARGDLTGLWAQRGWRVNVCAARSGAALRSRVARPPRARSAPGALRPRRGGRAISTVPKYVAQAQRQHRLLSDPE</sequence>
<dbReference type="AlphaFoldDB" id="A0A4C1VMQ5"/>
<evidence type="ECO:0000256" key="1">
    <source>
        <dbReference type="SAM" id="MobiDB-lite"/>
    </source>
</evidence>
<gene>
    <name evidence="2" type="ORF">EVAR_25460_1</name>
</gene>
<organism evidence="2 3">
    <name type="scientific">Eumeta variegata</name>
    <name type="common">Bagworm moth</name>
    <name type="synonym">Eumeta japonica</name>
    <dbReference type="NCBI Taxonomy" id="151549"/>
    <lineage>
        <taxon>Eukaryota</taxon>
        <taxon>Metazoa</taxon>
        <taxon>Ecdysozoa</taxon>
        <taxon>Arthropoda</taxon>
        <taxon>Hexapoda</taxon>
        <taxon>Insecta</taxon>
        <taxon>Pterygota</taxon>
        <taxon>Neoptera</taxon>
        <taxon>Endopterygota</taxon>
        <taxon>Lepidoptera</taxon>
        <taxon>Glossata</taxon>
        <taxon>Ditrysia</taxon>
        <taxon>Tineoidea</taxon>
        <taxon>Psychidae</taxon>
        <taxon>Oiketicinae</taxon>
        <taxon>Eumeta</taxon>
    </lineage>
</organism>
<proteinExistence type="predicted"/>
<protein>
    <submittedName>
        <fullName evidence="2">Uncharacterized protein</fullName>
    </submittedName>
</protein>